<dbReference type="OrthoDB" id="9789346at2"/>
<keyword evidence="1" id="KW-0812">Transmembrane</keyword>
<dbReference type="AlphaFoldDB" id="A0A1M6LNR5"/>
<evidence type="ECO:0000256" key="1">
    <source>
        <dbReference type="SAM" id="Phobius"/>
    </source>
</evidence>
<feature type="transmembrane region" description="Helical" evidence="1">
    <location>
        <begin position="85"/>
        <end position="108"/>
    </location>
</feature>
<protein>
    <submittedName>
        <fullName evidence="2">Transporter family-2 protein</fullName>
    </submittedName>
</protein>
<dbReference type="GeneID" id="78176203"/>
<accession>A0A1M6LNR5</accession>
<dbReference type="PANTHER" id="PTHR34821:SF2">
    <property type="entry name" value="INNER MEMBRANE PROTEIN YDCZ"/>
    <property type="match status" value="1"/>
</dbReference>
<keyword evidence="1" id="KW-0472">Membrane</keyword>
<dbReference type="GO" id="GO:0005886">
    <property type="term" value="C:plasma membrane"/>
    <property type="evidence" value="ECO:0007669"/>
    <property type="project" value="TreeGrafter"/>
</dbReference>
<dbReference type="Proteomes" id="UP000183975">
    <property type="component" value="Unassembled WGS sequence"/>
</dbReference>
<dbReference type="EMBL" id="FRAH01000005">
    <property type="protein sequence ID" value="SHJ72846.1"/>
    <property type="molecule type" value="Genomic_DNA"/>
</dbReference>
<dbReference type="Pfam" id="PF04657">
    <property type="entry name" value="DMT_YdcZ"/>
    <property type="match status" value="1"/>
</dbReference>
<keyword evidence="3" id="KW-1185">Reference proteome</keyword>
<evidence type="ECO:0000313" key="2">
    <source>
        <dbReference type="EMBL" id="SHJ72846.1"/>
    </source>
</evidence>
<name>A0A1M6LNR5_9FIRM</name>
<dbReference type="InterPro" id="IPR006750">
    <property type="entry name" value="YdcZ"/>
</dbReference>
<feature type="transmembrane region" description="Helical" evidence="1">
    <location>
        <begin position="120"/>
        <end position="139"/>
    </location>
</feature>
<gene>
    <name evidence="2" type="ORF">SAMN02745138_00382</name>
</gene>
<dbReference type="RefSeq" id="WP_022254973.1">
    <property type="nucleotide sequence ID" value="NZ_FRAH01000005.1"/>
</dbReference>
<organism evidence="2 3">
    <name type="scientific">Anaerotignum lactatifermentans DSM 14214</name>
    <dbReference type="NCBI Taxonomy" id="1121323"/>
    <lineage>
        <taxon>Bacteria</taxon>
        <taxon>Bacillati</taxon>
        <taxon>Bacillota</taxon>
        <taxon>Clostridia</taxon>
        <taxon>Lachnospirales</taxon>
        <taxon>Anaerotignaceae</taxon>
        <taxon>Anaerotignum</taxon>
    </lineage>
</organism>
<keyword evidence="1" id="KW-1133">Transmembrane helix</keyword>
<evidence type="ECO:0000313" key="3">
    <source>
        <dbReference type="Proteomes" id="UP000183975"/>
    </source>
</evidence>
<feature type="transmembrane region" description="Helical" evidence="1">
    <location>
        <begin position="27"/>
        <end position="49"/>
    </location>
</feature>
<feature type="transmembrane region" description="Helical" evidence="1">
    <location>
        <begin position="61"/>
        <end position="79"/>
    </location>
</feature>
<reference evidence="2 3" key="1">
    <citation type="submission" date="2016-11" db="EMBL/GenBank/DDBJ databases">
        <authorList>
            <person name="Jaros S."/>
            <person name="Januszkiewicz K."/>
            <person name="Wedrychowicz H."/>
        </authorList>
    </citation>
    <scope>NUCLEOTIDE SEQUENCE [LARGE SCALE GENOMIC DNA]</scope>
    <source>
        <strain evidence="2 3">DSM 14214</strain>
    </source>
</reference>
<proteinExistence type="predicted"/>
<sequence>MIYFLFLILSGLLQGMMISLNGQLGNYYSMFGISFFVHGIAAVLLILYLKCKEKKKIRFRGVPAYVYLVGFMGIGMVTSSSWCTLAIGATAMTGLSVIGQMISSAVVDHHGWFGIEKQKFNWKELPAYLLVLAGVWLVTTG</sequence>
<dbReference type="PANTHER" id="PTHR34821">
    <property type="entry name" value="INNER MEMBRANE PROTEIN YDCZ"/>
    <property type="match status" value="1"/>
</dbReference>